<evidence type="ECO:0000256" key="2">
    <source>
        <dbReference type="ARBA" id="ARBA00004613"/>
    </source>
</evidence>
<dbReference type="InterPro" id="IPR013783">
    <property type="entry name" value="Ig-like_fold"/>
</dbReference>
<evidence type="ECO:0000259" key="16">
    <source>
        <dbReference type="Pfam" id="PF22666"/>
    </source>
</evidence>
<gene>
    <name evidence="17" type="ORF">C9J27_23805</name>
</gene>
<dbReference type="GO" id="GO:0004567">
    <property type="term" value="F:beta-mannosidase activity"/>
    <property type="evidence" value="ECO:0007669"/>
    <property type="project" value="UniProtKB-EC"/>
</dbReference>
<keyword evidence="6" id="KW-0964">Secreted</keyword>
<dbReference type="InterPro" id="IPR041447">
    <property type="entry name" value="Mannosidase_ig"/>
</dbReference>
<proteinExistence type="inferred from homology"/>
<evidence type="ECO:0000256" key="4">
    <source>
        <dbReference type="ARBA" id="ARBA00011738"/>
    </source>
</evidence>
<dbReference type="InterPro" id="IPR054593">
    <property type="entry name" value="Beta-mannosidase-like_N2"/>
</dbReference>
<evidence type="ECO:0000259" key="15">
    <source>
        <dbReference type="Pfam" id="PF17786"/>
    </source>
</evidence>
<dbReference type="RefSeq" id="WP_036791871.1">
    <property type="nucleotide sequence ID" value="NZ_LN794353.1"/>
</dbReference>
<organism evidence="17 18">
    <name type="scientific">Photobacterium kishitanii</name>
    <dbReference type="NCBI Taxonomy" id="318456"/>
    <lineage>
        <taxon>Bacteria</taxon>
        <taxon>Pseudomonadati</taxon>
        <taxon>Pseudomonadota</taxon>
        <taxon>Gammaproteobacteria</taxon>
        <taxon>Vibrionales</taxon>
        <taxon>Vibrionaceae</taxon>
        <taxon>Photobacterium</taxon>
    </lineage>
</organism>
<dbReference type="Proteomes" id="UP000241426">
    <property type="component" value="Unassembled WGS sequence"/>
</dbReference>
<comment type="caution">
    <text evidence="17">The sequence shown here is derived from an EMBL/GenBank/DDBJ whole genome shotgun (WGS) entry which is preliminary data.</text>
</comment>
<sequence length="820" mass="93959">MSHISLDGQWTLTSPQHSHIHTTCTLPGDVHSALIAADLLPQPYYGCNETLIQWVGESEWLLTREFTVEQDQLDVTAFDLDLSFVDTMAVICINGTQVLTCNNMFRLYQVDVLPYLQRGINHISIALARNDIEAKRRADRLPFAVPWAVGNNQIPHMNTLRKTQCHAGWDWGICLLSTGVYQSLTLTPVYHTRLHHVGTQQTWLTNGDCEVRFTIEYEVITAHAEQTLTLDFNQQLHTISLDSATKGHQTITTTVIVTEPQRWWPAGYGAQPLYPLVVTLNNQTITKKLGLRELVLNTQADDIGSAMTFVVNGNAITAKGANWIPLDALPSRQTPERYRQLLEDAVAANMNMIRVWGGGMYEHDIFYELCDELGLLVWQDLMFACALYPSTSEFLVDVELEIRDQVKRLAAHPSLALWCGDNEVIGAIGWYDESKHNREKYVVNYDRLNRMLQQVVEQYDPSRRFWASSPCNGELDFGDAWHDDNRGDMHFWDVWHSGKSFDAYHSVKPRFCSEFGYQSWPSLPTVKTFADVEDWNVTSPTFEQHQKNGRGNSIITEMFTRYFRFPVGFANMLYLSQVQQALAIKTATEFWRANKQHCRGILYWQLNDCWPVSSWSSIEYTGRWKQLHHHAKRFFAPVLATFIQQPQQPLCLHVVNDHHQSMPISGKVIKVDWQGNVVATWPLKTQLTPDSSDILWRSDEALTAAETKQFFYHVSLTCADGSVTENDHYPCLFKHAQLQHSTIAATWQQDNDSIWLELDCDHPALFVEPQLECQGRFNNSSFTLLPSHITGAKHRIDYIGECDLETLKQNLTLYHLRGTY</sequence>
<dbReference type="Pfam" id="PF00703">
    <property type="entry name" value="Glyco_hydro_2"/>
    <property type="match status" value="1"/>
</dbReference>
<comment type="subunit">
    <text evidence="4">Homodimer.</text>
</comment>
<comment type="subcellular location">
    <subcellularLocation>
        <location evidence="2">Secreted</location>
    </subcellularLocation>
</comment>
<comment type="catalytic activity">
    <reaction evidence="1">
        <text>Hydrolysis of terminal, non-reducing beta-D-mannose residues in beta-D-mannosides.</text>
        <dbReference type="EC" id="3.2.1.25"/>
    </reaction>
</comment>
<dbReference type="InterPro" id="IPR008979">
    <property type="entry name" value="Galactose-bd-like_sf"/>
</dbReference>
<comment type="pathway">
    <text evidence="3">Glycan metabolism; N-glycan degradation.</text>
</comment>
<evidence type="ECO:0000256" key="11">
    <source>
        <dbReference type="ARBA" id="ARBA00041069"/>
    </source>
</evidence>
<evidence type="ECO:0000256" key="5">
    <source>
        <dbReference type="ARBA" id="ARBA00012754"/>
    </source>
</evidence>
<dbReference type="InterPro" id="IPR006102">
    <property type="entry name" value="Ig-like_GH2"/>
</dbReference>
<dbReference type="SUPFAM" id="SSF51445">
    <property type="entry name" value="(Trans)glycosidases"/>
    <property type="match status" value="1"/>
</dbReference>
<dbReference type="Pfam" id="PF17753">
    <property type="entry name" value="Ig_mannosidase"/>
    <property type="match status" value="1"/>
</dbReference>
<dbReference type="Gene3D" id="2.60.40.10">
    <property type="entry name" value="Immunoglobulins"/>
    <property type="match status" value="2"/>
</dbReference>
<feature type="domain" description="Beta-mannosidase-like galactose-binding" evidence="16">
    <location>
        <begin position="10"/>
        <end position="181"/>
    </location>
</feature>
<comment type="similarity">
    <text evidence="10">Belongs to the glycosyl hydrolase 2 family. Beta-mannosidase B subfamily.</text>
</comment>
<dbReference type="InterPro" id="IPR041625">
    <property type="entry name" value="Beta-mannosidase_Ig"/>
</dbReference>
<dbReference type="InterPro" id="IPR036156">
    <property type="entry name" value="Beta-gal/glucu_dom_sf"/>
</dbReference>
<reference evidence="17 18" key="1">
    <citation type="submission" date="2018-01" db="EMBL/GenBank/DDBJ databases">
        <title>Whole genome sequencing of Histamine producing bacteria.</title>
        <authorList>
            <person name="Butler K."/>
        </authorList>
    </citation>
    <scope>NUCLEOTIDE SEQUENCE [LARGE SCALE GENOMIC DNA]</scope>
    <source>
        <strain evidence="17 18">FS-7.2</strain>
    </source>
</reference>
<evidence type="ECO:0000256" key="9">
    <source>
        <dbReference type="ARBA" id="ARBA00023295"/>
    </source>
</evidence>
<feature type="domain" description="Beta-mannosidase Ig-fold" evidence="14">
    <location>
        <begin position="738"/>
        <end position="817"/>
    </location>
</feature>
<dbReference type="EC" id="3.2.1.25" evidence="5"/>
<evidence type="ECO:0000256" key="1">
    <source>
        <dbReference type="ARBA" id="ARBA00000829"/>
    </source>
</evidence>
<dbReference type="eggNOG" id="COG3250">
    <property type="taxonomic scope" value="Bacteria"/>
</dbReference>
<dbReference type="GeneID" id="29946444"/>
<protein>
    <recommendedName>
        <fullName evidence="11">Beta-mannosidase B</fullName>
        <ecNumber evidence="5">3.2.1.25</ecNumber>
    </recommendedName>
    <alternativeName>
        <fullName evidence="12">Mannanase B</fullName>
    </alternativeName>
</protein>
<evidence type="ECO:0000256" key="10">
    <source>
        <dbReference type="ARBA" id="ARBA00038429"/>
    </source>
</evidence>
<dbReference type="GO" id="GO:0005975">
    <property type="term" value="P:carbohydrate metabolic process"/>
    <property type="evidence" value="ECO:0007669"/>
    <property type="project" value="InterPro"/>
</dbReference>
<dbReference type="Gene3D" id="2.60.120.260">
    <property type="entry name" value="Galactose-binding domain-like"/>
    <property type="match status" value="1"/>
</dbReference>
<evidence type="ECO:0000313" key="17">
    <source>
        <dbReference type="EMBL" id="PSU90223.1"/>
    </source>
</evidence>
<dbReference type="SUPFAM" id="SSF49785">
    <property type="entry name" value="Galactose-binding domain-like"/>
    <property type="match status" value="1"/>
</dbReference>
<keyword evidence="8" id="KW-0325">Glycoprotein</keyword>
<feature type="domain" description="Glycoside hydrolase family 2 immunoglobulin-like beta-sandwich" evidence="13">
    <location>
        <begin position="193"/>
        <end position="292"/>
    </location>
</feature>
<name>A0A0B7JJR0_9GAMM</name>
<dbReference type="Pfam" id="PF22666">
    <property type="entry name" value="Glyco_hydro_2_N2"/>
    <property type="match status" value="1"/>
</dbReference>
<keyword evidence="7 17" id="KW-0378">Hydrolase</keyword>
<dbReference type="PANTHER" id="PTHR43730:SF1">
    <property type="entry name" value="BETA-MANNOSIDASE"/>
    <property type="match status" value="1"/>
</dbReference>
<evidence type="ECO:0000256" key="3">
    <source>
        <dbReference type="ARBA" id="ARBA00004740"/>
    </source>
</evidence>
<evidence type="ECO:0000259" key="13">
    <source>
        <dbReference type="Pfam" id="PF00703"/>
    </source>
</evidence>
<dbReference type="AlphaFoldDB" id="A0A0B7JJR0"/>
<dbReference type="GO" id="GO:0006516">
    <property type="term" value="P:glycoprotein catabolic process"/>
    <property type="evidence" value="ECO:0007669"/>
    <property type="project" value="TreeGrafter"/>
</dbReference>
<dbReference type="GO" id="GO:0005576">
    <property type="term" value="C:extracellular region"/>
    <property type="evidence" value="ECO:0007669"/>
    <property type="project" value="UniProtKB-SubCell"/>
</dbReference>
<dbReference type="InterPro" id="IPR017853">
    <property type="entry name" value="GH"/>
</dbReference>
<feature type="domain" description="Mannosidase Ig/CBM-like" evidence="15">
    <location>
        <begin position="652"/>
        <end position="735"/>
    </location>
</feature>
<keyword evidence="9" id="KW-0326">Glycosidase</keyword>
<dbReference type="Pfam" id="PF17786">
    <property type="entry name" value="Mannosidase_ig"/>
    <property type="match status" value="1"/>
</dbReference>
<dbReference type="FunFam" id="3.20.20.80:FF:000050">
    <property type="entry name" value="Beta-mannosidase B"/>
    <property type="match status" value="1"/>
</dbReference>
<dbReference type="SUPFAM" id="SSF49303">
    <property type="entry name" value="beta-Galactosidase/glucuronidase domain"/>
    <property type="match status" value="1"/>
</dbReference>
<dbReference type="Gene3D" id="3.20.20.80">
    <property type="entry name" value="Glycosidases"/>
    <property type="match status" value="1"/>
</dbReference>
<dbReference type="InterPro" id="IPR050887">
    <property type="entry name" value="Beta-mannosidase_GH2"/>
</dbReference>
<accession>A0A0B7JJR0</accession>
<evidence type="ECO:0000256" key="7">
    <source>
        <dbReference type="ARBA" id="ARBA00022801"/>
    </source>
</evidence>
<dbReference type="EMBL" id="PYNF01000042">
    <property type="protein sequence ID" value="PSU90223.1"/>
    <property type="molecule type" value="Genomic_DNA"/>
</dbReference>
<dbReference type="PANTHER" id="PTHR43730">
    <property type="entry name" value="BETA-MANNOSIDASE"/>
    <property type="match status" value="1"/>
</dbReference>
<evidence type="ECO:0000256" key="12">
    <source>
        <dbReference type="ARBA" id="ARBA00041614"/>
    </source>
</evidence>
<accession>A0A2T3KB65</accession>
<evidence type="ECO:0000256" key="8">
    <source>
        <dbReference type="ARBA" id="ARBA00023180"/>
    </source>
</evidence>
<evidence type="ECO:0000259" key="14">
    <source>
        <dbReference type="Pfam" id="PF17753"/>
    </source>
</evidence>
<evidence type="ECO:0000313" key="18">
    <source>
        <dbReference type="Proteomes" id="UP000241426"/>
    </source>
</evidence>
<evidence type="ECO:0000256" key="6">
    <source>
        <dbReference type="ARBA" id="ARBA00022525"/>
    </source>
</evidence>